<name>A0A368JVR6_9HYPH</name>
<organism evidence="1 2">
    <name type="scientific">Phyllobacterium salinisoli</name>
    <dbReference type="NCBI Taxonomy" id="1899321"/>
    <lineage>
        <taxon>Bacteria</taxon>
        <taxon>Pseudomonadati</taxon>
        <taxon>Pseudomonadota</taxon>
        <taxon>Alphaproteobacteria</taxon>
        <taxon>Hyphomicrobiales</taxon>
        <taxon>Phyllobacteriaceae</taxon>
        <taxon>Phyllobacterium</taxon>
    </lineage>
</organism>
<sequence>TPATALMKQAVELPLIDWPCLENFMRDVETLLSPHGERRAAPTPRTASNDNVADNFFRRVNQAALDDLGAWVPALGLPKTTLQGAGYRAVCQWRGV</sequence>
<dbReference type="Proteomes" id="UP000253420">
    <property type="component" value="Unassembled WGS sequence"/>
</dbReference>
<keyword evidence="2" id="KW-1185">Reference proteome</keyword>
<proteinExistence type="predicted"/>
<dbReference type="OrthoDB" id="1496333at2"/>
<feature type="non-terminal residue" evidence="1">
    <location>
        <position position="1"/>
    </location>
</feature>
<dbReference type="EMBL" id="QOZG01000141">
    <property type="protein sequence ID" value="RCS21185.1"/>
    <property type="molecule type" value="Genomic_DNA"/>
</dbReference>
<gene>
    <name evidence="1" type="ORF">DUT91_25295</name>
</gene>
<accession>A0A368JVR6</accession>
<evidence type="ECO:0000313" key="2">
    <source>
        <dbReference type="Proteomes" id="UP000253420"/>
    </source>
</evidence>
<dbReference type="RefSeq" id="WP_160113733.1">
    <property type="nucleotide sequence ID" value="NZ_QOZG01000141.1"/>
</dbReference>
<feature type="non-terminal residue" evidence="1">
    <location>
        <position position="96"/>
    </location>
</feature>
<evidence type="ECO:0000313" key="1">
    <source>
        <dbReference type="EMBL" id="RCS21185.1"/>
    </source>
</evidence>
<reference evidence="1 2" key="1">
    <citation type="submission" date="2018-07" db="EMBL/GenBank/DDBJ databases">
        <title>The draft genome of Phyllobacterium salinisoli.</title>
        <authorList>
            <person name="Liu L."/>
            <person name="Li L."/>
            <person name="Zhang X."/>
            <person name="Liang L."/>
        </authorList>
    </citation>
    <scope>NUCLEOTIDE SEQUENCE [LARGE SCALE GENOMIC DNA]</scope>
    <source>
        <strain evidence="1 2">LLAN61</strain>
    </source>
</reference>
<protein>
    <submittedName>
        <fullName evidence="1">Uncharacterized protein</fullName>
    </submittedName>
</protein>
<comment type="caution">
    <text evidence="1">The sequence shown here is derived from an EMBL/GenBank/DDBJ whole genome shotgun (WGS) entry which is preliminary data.</text>
</comment>
<dbReference type="AlphaFoldDB" id="A0A368JVR6"/>